<protein>
    <recommendedName>
        <fullName evidence="6 7">Peptidyl-tRNA hydrolase</fullName>
        <shortName evidence="7">Pth</shortName>
        <ecNumber evidence="1 7">3.1.1.29</ecNumber>
    </recommendedName>
</protein>
<evidence type="ECO:0000313" key="11">
    <source>
        <dbReference type="Proteomes" id="UP000178092"/>
    </source>
</evidence>
<sequence length="197" mass="21737">MEQPFLIVGLGNPGPTYEQTRHNTGFLALERIKQQYELPPFSHEKYSNSLMAKGMIHHTSVILAKPQTFMNNSGLAVASLCKSTGIPLERLIVIHDEVDLPLGSIRIGRGHGSAGHRGVESLIAHLGAKEFTRVRVGVQKDQEKPQDTESFVLSKFSKQEQDLLEKVLDVVAQGIPILLEQSPERASDFCAKKLGET</sequence>
<evidence type="ECO:0000256" key="3">
    <source>
        <dbReference type="ARBA" id="ARBA00022801"/>
    </source>
</evidence>
<dbReference type="GO" id="GO:0004045">
    <property type="term" value="F:peptidyl-tRNA hydrolase activity"/>
    <property type="evidence" value="ECO:0007669"/>
    <property type="project" value="UniProtKB-UniRule"/>
</dbReference>
<feature type="binding site" evidence="7">
    <location>
        <position position="17"/>
    </location>
    <ligand>
        <name>tRNA</name>
        <dbReference type="ChEBI" id="CHEBI:17843"/>
    </ligand>
</feature>
<comment type="caution">
    <text evidence="7">Lacks conserved residue(s) required for the propagation of feature annotation.</text>
</comment>
<dbReference type="FunFam" id="3.40.50.1470:FF:000001">
    <property type="entry name" value="Peptidyl-tRNA hydrolase"/>
    <property type="match status" value="1"/>
</dbReference>
<name>A0A1G2R3A8_9BACT</name>
<comment type="function">
    <text evidence="7">Hydrolyzes ribosome-free peptidyl-tRNAs (with 1 or more amino acids incorporated), which drop off the ribosome during protein synthesis, or as a result of ribosome stalling.</text>
</comment>
<accession>A0A1G2R3A8</accession>
<dbReference type="GO" id="GO:0000049">
    <property type="term" value="F:tRNA binding"/>
    <property type="evidence" value="ECO:0007669"/>
    <property type="project" value="UniProtKB-UniRule"/>
</dbReference>
<dbReference type="EC" id="3.1.1.29" evidence="1 7"/>
<dbReference type="GO" id="GO:0006515">
    <property type="term" value="P:protein quality control for misfolded or incompletely synthesized proteins"/>
    <property type="evidence" value="ECO:0007669"/>
    <property type="project" value="UniProtKB-UniRule"/>
</dbReference>
<feature type="binding site" evidence="7">
    <location>
        <position position="69"/>
    </location>
    <ligand>
        <name>tRNA</name>
        <dbReference type="ChEBI" id="CHEBI:17843"/>
    </ligand>
</feature>
<dbReference type="GO" id="GO:0005737">
    <property type="term" value="C:cytoplasm"/>
    <property type="evidence" value="ECO:0007669"/>
    <property type="project" value="UniProtKB-SubCell"/>
</dbReference>
<comment type="caution">
    <text evidence="10">The sequence shown here is derived from an EMBL/GenBank/DDBJ whole genome shotgun (WGS) entry which is preliminary data.</text>
</comment>
<evidence type="ECO:0000256" key="6">
    <source>
        <dbReference type="ARBA" id="ARBA00050038"/>
    </source>
</evidence>
<reference evidence="10 11" key="1">
    <citation type="journal article" date="2016" name="Nat. Commun.">
        <title>Thousands of microbial genomes shed light on interconnected biogeochemical processes in an aquifer system.</title>
        <authorList>
            <person name="Anantharaman K."/>
            <person name="Brown C.T."/>
            <person name="Hug L.A."/>
            <person name="Sharon I."/>
            <person name="Castelle C.J."/>
            <person name="Probst A.J."/>
            <person name="Thomas B.C."/>
            <person name="Singh A."/>
            <person name="Wilkins M.J."/>
            <person name="Karaoz U."/>
            <person name="Brodie E.L."/>
            <person name="Williams K.H."/>
            <person name="Hubbard S.S."/>
            <person name="Banfield J.F."/>
        </authorList>
    </citation>
    <scope>NUCLEOTIDE SEQUENCE [LARGE SCALE GENOMIC DNA]</scope>
</reference>
<dbReference type="SUPFAM" id="SSF53178">
    <property type="entry name" value="Peptidyl-tRNA hydrolase-like"/>
    <property type="match status" value="1"/>
</dbReference>
<keyword evidence="4 7" id="KW-0694">RNA-binding</keyword>
<evidence type="ECO:0000256" key="5">
    <source>
        <dbReference type="ARBA" id="ARBA00038063"/>
    </source>
</evidence>
<dbReference type="CDD" id="cd00462">
    <property type="entry name" value="PTH"/>
    <property type="match status" value="1"/>
</dbReference>
<evidence type="ECO:0000256" key="2">
    <source>
        <dbReference type="ARBA" id="ARBA00022555"/>
    </source>
</evidence>
<evidence type="ECO:0000256" key="4">
    <source>
        <dbReference type="ARBA" id="ARBA00022884"/>
    </source>
</evidence>
<comment type="subunit">
    <text evidence="7">Monomer.</text>
</comment>
<dbReference type="InterPro" id="IPR036416">
    <property type="entry name" value="Pept_tRNA_hydro_sf"/>
</dbReference>
<feature type="binding site" evidence="7">
    <location>
        <position position="71"/>
    </location>
    <ligand>
        <name>tRNA</name>
        <dbReference type="ChEBI" id="CHEBI:17843"/>
    </ligand>
</feature>
<dbReference type="HAMAP" id="MF_00083">
    <property type="entry name" value="Pept_tRNA_hydro_bact"/>
    <property type="match status" value="1"/>
</dbReference>
<dbReference type="NCBIfam" id="TIGR00447">
    <property type="entry name" value="pth"/>
    <property type="match status" value="1"/>
</dbReference>
<dbReference type="EMBL" id="MHTV01000030">
    <property type="protein sequence ID" value="OHA66571.1"/>
    <property type="molecule type" value="Genomic_DNA"/>
</dbReference>
<dbReference type="Gene3D" id="3.40.50.1470">
    <property type="entry name" value="Peptidyl-tRNA hydrolase"/>
    <property type="match status" value="1"/>
</dbReference>
<dbReference type="Pfam" id="PF01195">
    <property type="entry name" value="Pept_tRNA_hydro"/>
    <property type="match status" value="1"/>
</dbReference>
<organism evidence="10 11">
    <name type="scientific">Candidatus Wildermuthbacteria bacterium RIFCSPHIGHO2_02_FULL_45_25</name>
    <dbReference type="NCBI Taxonomy" id="1802450"/>
    <lineage>
        <taxon>Bacteria</taxon>
        <taxon>Candidatus Wildermuthiibacteriota</taxon>
    </lineage>
</organism>
<keyword evidence="3 7" id="KW-0378">Hydrolase</keyword>
<feature type="active site" description="Proton acceptor" evidence="7">
    <location>
        <position position="22"/>
    </location>
</feature>
<dbReference type="PANTHER" id="PTHR17224:SF1">
    <property type="entry name" value="PEPTIDYL-TRNA HYDROLASE"/>
    <property type="match status" value="1"/>
</dbReference>
<keyword evidence="2 7" id="KW-0820">tRNA-binding</keyword>
<comment type="similarity">
    <text evidence="5 7 9">Belongs to the PTH family.</text>
</comment>
<comment type="catalytic activity">
    <reaction evidence="7 8">
        <text>an N-acyl-L-alpha-aminoacyl-tRNA + H2O = an N-acyl-L-amino acid + a tRNA + H(+)</text>
        <dbReference type="Rhea" id="RHEA:54448"/>
        <dbReference type="Rhea" id="RHEA-COMP:10123"/>
        <dbReference type="Rhea" id="RHEA-COMP:13883"/>
        <dbReference type="ChEBI" id="CHEBI:15377"/>
        <dbReference type="ChEBI" id="CHEBI:15378"/>
        <dbReference type="ChEBI" id="CHEBI:59874"/>
        <dbReference type="ChEBI" id="CHEBI:78442"/>
        <dbReference type="ChEBI" id="CHEBI:138191"/>
        <dbReference type="EC" id="3.1.1.29"/>
    </reaction>
</comment>
<feature type="site" description="Discriminates between blocked and unblocked aminoacyl-tRNA" evidence="7">
    <location>
        <position position="12"/>
    </location>
</feature>
<evidence type="ECO:0000256" key="7">
    <source>
        <dbReference type="HAMAP-Rule" id="MF_00083"/>
    </source>
</evidence>
<evidence type="ECO:0000256" key="8">
    <source>
        <dbReference type="RuleBase" id="RU000673"/>
    </source>
</evidence>
<dbReference type="InterPro" id="IPR001328">
    <property type="entry name" value="Pept_tRNA_hydro"/>
</dbReference>
<dbReference type="GO" id="GO:0072344">
    <property type="term" value="P:rescue of stalled ribosome"/>
    <property type="evidence" value="ECO:0007669"/>
    <property type="project" value="UniProtKB-UniRule"/>
</dbReference>
<comment type="function">
    <text evidence="7">Catalyzes the release of premature peptidyl moieties from peptidyl-tRNA molecules trapped in stalled 50S ribosomal subunits, and thus maintains levels of free tRNAs and 50S ribosomes.</text>
</comment>
<proteinExistence type="inferred from homology"/>
<dbReference type="AlphaFoldDB" id="A0A1G2R3A8"/>
<evidence type="ECO:0000256" key="1">
    <source>
        <dbReference type="ARBA" id="ARBA00013260"/>
    </source>
</evidence>
<comment type="subcellular location">
    <subcellularLocation>
        <location evidence="7">Cytoplasm</location>
    </subcellularLocation>
</comment>
<dbReference type="InterPro" id="IPR018171">
    <property type="entry name" value="Pept_tRNA_hydro_CS"/>
</dbReference>
<evidence type="ECO:0000313" key="10">
    <source>
        <dbReference type="EMBL" id="OHA66571.1"/>
    </source>
</evidence>
<gene>
    <name evidence="7" type="primary">pth</name>
    <name evidence="10" type="ORF">A3C04_04005</name>
</gene>
<keyword evidence="7" id="KW-0963">Cytoplasm</keyword>
<dbReference type="PANTHER" id="PTHR17224">
    <property type="entry name" value="PEPTIDYL-TRNA HYDROLASE"/>
    <property type="match status" value="1"/>
</dbReference>
<dbReference type="Proteomes" id="UP000178092">
    <property type="component" value="Unassembled WGS sequence"/>
</dbReference>
<evidence type="ECO:0000256" key="9">
    <source>
        <dbReference type="RuleBase" id="RU004320"/>
    </source>
</evidence>
<feature type="site" description="Stabilizes the basic form of H active site to accept a proton" evidence="7">
    <location>
        <position position="96"/>
    </location>
</feature>
<dbReference type="PROSITE" id="PS01195">
    <property type="entry name" value="PEPT_TRNA_HYDROL_1"/>
    <property type="match status" value="1"/>
</dbReference>